<dbReference type="Proteomes" id="UP001570511">
    <property type="component" value="Unassembled WGS sequence"/>
</dbReference>
<gene>
    <name evidence="1" type="ORF">OS889_01290</name>
</gene>
<dbReference type="AlphaFoldDB" id="A0ABD5MC97"/>
<organism evidence="1 2">
    <name type="scientific">Halobellus rubicundus</name>
    <dbReference type="NCBI Taxonomy" id="2996466"/>
    <lineage>
        <taxon>Archaea</taxon>
        <taxon>Methanobacteriati</taxon>
        <taxon>Methanobacteriota</taxon>
        <taxon>Stenosarchaea group</taxon>
        <taxon>Halobacteria</taxon>
        <taxon>Halobacteriales</taxon>
        <taxon>Haloferacaceae</taxon>
        <taxon>Halobellus</taxon>
    </lineage>
</organism>
<evidence type="ECO:0000313" key="2">
    <source>
        <dbReference type="Proteomes" id="UP001570511"/>
    </source>
</evidence>
<dbReference type="EMBL" id="JBGNYA010000001">
    <property type="protein sequence ID" value="MFA1609641.1"/>
    <property type="molecule type" value="Genomic_DNA"/>
</dbReference>
<accession>A0ABD5MC97</accession>
<sequence>MTESIRLNRIGTVFSGLSFPLSPSRAARECGDVTVWLADGSVTVDEVLRDSHTDRFASSEDLELEFLSLLPRSAVGEPFQSDGDA</sequence>
<comment type="caution">
    <text evidence="1">The sequence shown here is derived from an EMBL/GenBank/DDBJ whole genome shotgun (WGS) entry which is preliminary data.</text>
</comment>
<dbReference type="Pfam" id="PF19102">
    <property type="entry name" value="DUF5789"/>
    <property type="match status" value="1"/>
</dbReference>
<protein>
    <submittedName>
        <fullName evidence="1">Uncharacterized protein</fullName>
    </submittedName>
</protein>
<keyword evidence="2" id="KW-1185">Reference proteome</keyword>
<evidence type="ECO:0000313" key="1">
    <source>
        <dbReference type="EMBL" id="MFA1609641.1"/>
    </source>
</evidence>
<proteinExistence type="predicted"/>
<name>A0ABD5MC97_9EURY</name>
<dbReference type="InterPro" id="IPR043899">
    <property type="entry name" value="DUF5789"/>
</dbReference>
<reference evidence="1 2" key="1">
    <citation type="submission" date="2024-08" db="EMBL/GenBank/DDBJ databases">
        <title>Halobellus sp. MBLA0158 whole genome sequence.</title>
        <authorList>
            <person name="Hwang C.Y."/>
            <person name="Cho E.-S."/>
            <person name="Seo M.-J."/>
        </authorList>
    </citation>
    <scope>NUCLEOTIDE SEQUENCE [LARGE SCALE GENOMIC DNA]</scope>
    <source>
        <strain evidence="1 2">MBLA0158</strain>
    </source>
</reference>
<dbReference type="RefSeq" id="WP_372386673.1">
    <property type="nucleotide sequence ID" value="NZ_JBGNYA010000001.1"/>
</dbReference>